<dbReference type="PANTHER" id="PTHR32282">
    <property type="entry name" value="BINDING PROTEIN TRANSPEPTIDASE, PUTATIVE-RELATED"/>
    <property type="match status" value="1"/>
</dbReference>
<feature type="domain" description="Penicillin-binding protein transpeptidase" evidence="12">
    <location>
        <begin position="310"/>
        <end position="537"/>
    </location>
</feature>
<feature type="domain" description="Penicillin-binding C-terminal" evidence="14">
    <location>
        <begin position="622"/>
        <end position="701"/>
    </location>
</feature>
<evidence type="ECO:0000256" key="5">
    <source>
        <dbReference type="ARBA" id="ARBA00022670"/>
    </source>
</evidence>
<feature type="domain" description="Glycosyl transferase family 51" evidence="13">
    <location>
        <begin position="65"/>
        <end position="231"/>
    </location>
</feature>
<sequence>MRTRRGQTPDKVRRGAAALGLALVLAVASTLALDRLVPPDLSRLAPTVTITDRTGQVLRGFLSPDQTWRLPTTRADVDPLYLAMLMAYEDSRFPWHPGVDPLAVARAAAQAVWHGEVVSGASTLTMQAARLLEPRPRTLPSKLIEMARALQLTAHLGRDGVLDAYLTLAPFGGNIEGVRAAALAWWGKEPRRLTPGQAALLVALPQNPTAWRPDRHPEAARAARAKVLRRMVGAGVLTALQAREAEAEPLPEVRQPMPLLATHVARRLAAERDPTDPPVIPTTLEAGLQARVEALVRAHADSLGTRVSVAALVVEAATGEARAWVGSPGLLDTQRRGAVDMTQAPRSPGSALKPLIYGMAFEDGLLHPLTEIDDRPMAFGGGYAPENFGFAHHGRVTAAEALRRSLNVPAVAVLDRVGPMRFAARLTEAGVTPRRRGGLGRPGLPLALGGLGVTLEELVGLYATIAVGGERRAVRLQQSPSEEAGDPTRILSEAAAWQLRSILAEAPPAAGFAPDDAIRGGRAVAFKTGTSYGFRDAWAIGMDGDHVVGVWVGRADGTPVPGIIGRETAAPLMRALFDLLAPPRRPLPGPRPAGVLDVARGADLPPPLRRLTAPDAGRRLAATGTADPLRLRFPPDGATLDWDQAALGLVLEADGGHRPYAWLVNGRPLETAPWHRGAQWRPDGRGLARVTVVDATGRAAGAEIWLK</sequence>
<evidence type="ECO:0000313" key="15">
    <source>
        <dbReference type="EMBL" id="SDE21728.1"/>
    </source>
</evidence>
<dbReference type="InterPro" id="IPR023346">
    <property type="entry name" value="Lysozyme-like_dom_sf"/>
</dbReference>
<comment type="pathway">
    <text evidence="1">Cell wall biogenesis; peptidoglycan biosynthesis.</text>
</comment>
<dbReference type="AlphaFoldDB" id="A0A1G7B3P6"/>
<gene>
    <name evidence="15" type="ORF">SAMN05421720_104224</name>
</gene>
<dbReference type="InterPro" id="IPR001264">
    <property type="entry name" value="Glyco_trans_51"/>
</dbReference>
<keyword evidence="9" id="KW-0511">Multifunctional enzyme</keyword>
<evidence type="ECO:0000256" key="11">
    <source>
        <dbReference type="ARBA" id="ARBA00049902"/>
    </source>
</evidence>
<dbReference type="NCBIfam" id="TIGR02073">
    <property type="entry name" value="PBP_1c"/>
    <property type="match status" value="1"/>
</dbReference>
<dbReference type="Gene3D" id="1.10.3810.10">
    <property type="entry name" value="Biosynthetic peptidoglycan transglycosylase-like"/>
    <property type="match status" value="1"/>
</dbReference>
<evidence type="ECO:0000259" key="14">
    <source>
        <dbReference type="Pfam" id="PF06832"/>
    </source>
</evidence>
<dbReference type="InterPro" id="IPR001460">
    <property type="entry name" value="PCN-bd_Tpept"/>
</dbReference>
<name>A0A1G7B3P6_9PROT</name>
<dbReference type="GO" id="GO:0008658">
    <property type="term" value="F:penicillin binding"/>
    <property type="evidence" value="ECO:0007669"/>
    <property type="project" value="InterPro"/>
</dbReference>
<dbReference type="UniPathway" id="UPA00219"/>
<dbReference type="GO" id="GO:0004180">
    <property type="term" value="F:carboxypeptidase activity"/>
    <property type="evidence" value="ECO:0007669"/>
    <property type="project" value="UniProtKB-KW"/>
</dbReference>
<dbReference type="GO" id="GO:0030288">
    <property type="term" value="C:outer membrane-bounded periplasmic space"/>
    <property type="evidence" value="ECO:0007669"/>
    <property type="project" value="TreeGrafter"/>
</dbReference>
<dbReference type="Gene3D" id="3.40.710.10">
    <property type="entry name" value="DD-peptidase/beta-lactamase superfamily"/>
    <property type="match status" value="1"/>
</dbReference>
<evidence type="ECO:0000259" key="12">
    <source>
        <dbReference type="Pfam" id="PF00905"/>
    </source>
</evidence>
<dbReference type="PANTHER" id="PTHR32282:SF15">
    <property type="entry name" value="PENICILLIN-BINDING PROTEIN 1C"/>
    <property type="match status" value="1"/>
</dbReference>
<evidence type="ECO:0000259" key="13">
    <source>
        <dbReference type="Pfam" id="PF00912"/>
    </source>
</evidence>
<comment type="catalytic activity">
    <reaction evidence="11">
        <text>[GlcNAc-(1-&gt;4)-Mur2Ac(oyl-L-Ala-gamma-D-Glu-L-Lys-D-Ala-D-Ala)](n)-di-trans,octa-cis-undecaprenyl diphosphate + beta-D-GlcNAc-(1-&gt;4)-Mur2Ac(oyl-L-Ala-gamma-D-Glu-L-Lys-D-Ala-D-Ala)-di-trans,octa-cis-undecaprenyl diphosphate = [GlcNAc-(1-&gt;4)-Mur2Ac(oyl-L-Ala-gamma-D-Glu-L-Lys-D-Ala-D-Ala)](n+1)-di-trans,octa-cis-undecaprenyl diphosphate + di-trans,octa-cis-undecaprenyl diphosphate + H(+)</text>
        <dbReference type="Rhea" id="RHEA:23708"/>
        <dbReference type="Rhea" id="RHEA-COMP:9602"/>
        <dbReference type="Rhea" id="RHEA-COMP:9603"/>
        <dbReference type="ChEBI" id="CHEBI:15378"/>
        <dbReference type="ChEBI" id="CHEBI:58405"/>
        <dbReference type="ChEBI" id="CHEBI:60033"/>
        <dbReference type="ChEBI" id="CHEBI:78435"/>
        <dbReference type="EC" id="2.4.99.28"/>
    </reaction>
</comment>
<proteinExistence type="inferred from homology"/>
<evidence type="ECO:0000256" key="7">
    <source>
        <dbReference type="ARBA" id="ARBA00022679"/>
    </source>
</evidence>
<dbReference type="InterPro" id="IPR009647">
    <property type="entry name" value="PBP_C"/>
</dbReference>
<evidence type="ECO:0000256" key="9">
    <source>
        <dbReference type="ARBA" id="ARBA00023268"/>
    </source>
</evidence>
<dbReference type="InterPro" id="IPR011815">
    <property type="entry name" value="PBP_1c"/>
</dbReference>
<evidence type="ECO:0000256" key="3">
    <source>
        <dbReference type="ARBA" id="ARBA00007739"/>
    </source>
</evidence>
<evidence type="ECO:0000256" key="1">
    <source>
        <dbReference type="ARBA" id="ARBA00004752"/>
    </source>
</evidence>
<protein>
    <recommendedName>
        <fullName evidence="10">peptidoglycan glycosyltransferase</fullName>
        <ecNumber evidence="10">2.4.99.28</ecNumber>
    </recommendedName>
</protein>
<dbReference type="Proteomes" id="UP000199412">
    <property type="component" value="Unassembled WGS sequence"/>
</dbReference>
<dbReference type="RefSeq" id="WP_092784681.1">
    <property type="nucleotide sequence ID" value="NZ_FNAP01000004.1"/>
</dbReference>
<keyword evidence="4" id="KW-0121">Carboxypeptidase</keyword>
<dbReference type="Pfam" id="PF06832">
    <property type="entry name" value="BiPBP_C"/>
    <property type="match status" value="1"/>
</dbReference>
<dbReference type="SUPFAM" id="SSF53955">
    <property type="entry name" value="Lysozyme-like"/>
    <property type="match status" value="1"/>
</dbReference>
<dbReference type="InterPro" id="IPR012338">
    <property type="entry name" value="Beta-lactam/transpept-like"/>
</dbReference>
<keyword evidence="7" id="KW-0808">Transferase</keyword>
<dbReference type="GO" id="GO:0008955">
    <property type="term" value="F:peptidoglycan glycosyltransferase activity"/>
    <property type="evidence" value="ECO:0007669"/>
    <property type="project" value="UniProtKB-EC"/>
</dbReference>
<keyword evidence="8" id="KW-0378">Hydrolase</keyword>
<evidence type="ECO:0000256" key="6">
    <source>
        <dbReference type="ARBA" id="ARBA00022676"/>
    </source>
</evidence>
<dbReference type="EC" id="2.4.99.28" evidence="10"/>
<evidence type="ECO:0000256" key="4">
    <source>
        <dbReference type="ARBA" id="ARBA00022645"/>
    </source>
</evidence>
<reference evidence="15 16" key="1">
    <citation type="submission" date="2016-10" db="EMBL/GenBank/DDBJ databases">
        <authorList>
            <person name="de Groot N.N."/>
        </authorList>
    </citation>
    <scope>NUCLEOTIDE SEQUENCE [LARGE SCALE GENOMIC DNA]</scope>
    <source>
        <strain evidence="15 16">ATCC 700224</strain>
    </source>
</reference>
<dbReference type="SUPFAM" id="SSF56601">
    <property type="entry name" value="beta-lactamase/transpeptidase-like"/>
    <property type="match status" value="1"/>
</dbReference>
<dbReference type="GO" id="GO:0006508">
    <property type="term" value="P:proteolysis"/>
    <property type="evidence" value="ECO:0007669"/>
    <property type="project" value="UniProtKB-KW"/>
</dbReference>
<keyword evidence="6" id="KW-0328">Glycosyltransferase</keyword>
<evidence type="ECO:0000256" key="2">
    <source>
        <dbReference type="ARBA" id="ARBA00007090"/>
    </source>
</evidence>
<dbReference type="Pfam" id="PF00912">
    <property type="entry name" value="Transgly"/>
    <property type="match status" value="1"/>
</dbReference>
<accession>A0A1G7B3P6</accession>
<dbReference type="EMBL" id="FNAP01000004">
    <property type="protein sequence ID" value="SDE21728.1"/>
    <property type="molecule type" value="Genomic_DNA"/>
</dbReference>
<keyword evidence="5" id="KW-0645">Protease</keyword>
<dbReference type="InterPro" id="IPR036950">
    <property type="entry name" value="PBP_transglycosylase"/>
</dbReference>
<dbReference type="InterPro" id="IPR050396">
    <property type="entry name" value="Glycosyltr_51/Transpeptidase"/>
</dbReference>
<evidence type="ECO:0000313" key="16">
    <source>
        <dbReference type="Proteomes" id="UP000199412"/>
    </source>
</evidence>
<keyword evidence="16" id="KW-1185">Reference proteome</keyword>
<comment type="similarity">
    <text evidence="2">In the C-terminal section; belongs to the transpeptidase family.</text>
</comment>
<evidence type="ECO:0000256" key="8">
    <source>
        <dbReference type="ARBA" id="ARBA00022801"/>
    </source>
</evidence>
<dbReference type="Pfam" id="PF00905">
    <property type="entry name" value="Transpeptidase"/>
    <property type="match status" value="1"/>
</dbReference>
<comment type="similarity">
    <text evidence="3">In the N-terminal section; belongs to the glycosyltransferase 51 family.</text>
</comment>
<dbReference type="GO" id="GO:0009252">
    <property type="term" value="P:peptidoglycan biosynthetic process"/>
    <property type="evidence" value="ECO:0007669"/>
    <property type="project" value="UniProtKB-UniPathway"/>
</dbReference>
<evidence type="ECO:0000256" key="10">
    <source>
        <dbReference type="ARBA" id="ARBA00044770"/>
    </source>
</evidence>
<dbReference type="STRING" id="69960.SAMN05421720_104224"/>
<organism evidence="15 16">
    <name type="scientific">Rhodospira trueperi</name>
    <dbReference type="NCBI Taxonomy" id="69960"/>
    <lineage>
        <taxon>Bacteria</taxon>
        <taxon>Pseudomonadati</taxon>
        <taxon>Pseudomonadota</taxon>
        <taxon>Alphaproteobacteria</taxon>
        <taxon>Rhodospirillales</taxon>
        <taxon>Rhodospirillaceae</taxon>
        <taxon>Rhodospira</taxon>
    </lineage>
</organism>
<dbReference type="OrthoDB" id="9766909at2"/>